<comment type="caution">
    <text evidence="1">The sequence shown here is derived from an EMBL/GenBank/DDBJ whole genome shotgun (WGS) entry which is preliminary data.</text>
</comment>
<protein>
    <submittedName>
        <fullName evidence="1">Unnamed protein product</fullName>
    </submittedName>
</protein>
<evidence type="ECO:0000313" key="1">
    <source>
        <dbReference type="EMBL" id="GME83342.1"/>
    </source>
</evidence>
<evidence type="ECO:0000313" key="2">
    <source>
        <dbReference type="Proteomes" id="UP001165064"/>
    </source>
</evidence>
<reference evidence="1" key="1">
    <citation type="submission" date="2023-04" db="EMBL/GenBank/DDBJ databases">
        <title>Ambrosiozyma monospora NBRC 10751.</title>
        <authorList>
            <person name="Ichikawa N."/>
            <person name="Sato H."/>
            <person name="Tonouchi N."/>
        </authorList>
    </citation>
    <scope>NUCLEOTIDE SEQUENCE</scope>
    <source>
        <strain evidence="1">NBRC 10751</strain>
    </source>
</reference>
<accession>A0ACB5T8P8</accession>
<sequence>MSHGGFIPKYVRPPTGGWFHTPKNHNINGMLALTGYFAAIYFLYVKGEQNSFNPRTARSLDTVKRWNAAAAPANKD</sequence>
<dbReference type="EMBL" id="BSXS01004693">
    <property type="protein sequence ID" value="GME83342.1"/>
    <property type="molecule type" value="Genomic_DNA"/>
</dbReference>
<keyword evidence="2" id="KW-1185">Reference proteome</keyword>
<name>A0ACB5T8P8_AMBMO</name>
<organism evidence="1 2">
    <name type="scientific">Ambrosiozyma monospora</name>
    <name type="common">Yeast</name>
    <name type="synonym">Endomycopsis monosporus</name>
    <dbReference type="NCBI Taxonomy" id="43982"/>
    <lineage>
        <taxon>Eukaryota</taxon>
        <taxon>Fungi</taxon>
        <taxon>Dikarya</taxon>
        <taxon>Ascomycota</taxon>
        <taxon>Saccharomycotina</taxon>
        <taxon>Pichiomycetes</taxon>
        <taxon>Pichiales</taxon>
        <taxon>Pichiaceae</taxon>
        <taxon>Ambrosiozyma</taxon>
    </lineage>
</organism>
<dbReference type="Proteomes" id="UP001165064">
    <property type="component" value="Unassembled WGS sequence"/>
</dbReference>
<gene>
    <name evidence="1" type="ORF">Amon02_000610300</name>
</gene>
<proteinExistence type="predicted"/>